<feature type="region of interest" description="Disordered" evidence="1">
    <location>
        <begin position="14"/>
        <end position="63"/>
    </location>
</feature>
<dbReference type="Gene3D" id="3.30.720.50">
    <property type="match status" value="1"/>
</dbReference>
<dbReference type="Pfam" id="PF02825">
    <property type="entry name" value="WWE"/>
    <property type="match status" value="1"/>
</dbReference>
<evidence type="ECO:0000256" key="1">
    <source>
        <dbReference type="SAM" id="MobiDB-lite"/>
    </source>
</evidence>
<protein>
    <recommendedName>
        <fullName evidence="2">WWE domain-containing protein</fullName>
    </recommendedName>
</protein>
<proteinExistence type="predicted"/>
<evidence type="ECO:0000313" key="4">
    <source>
        <dbReference type="Proteomes" id="UP001529510"/>
    </source>
</evidence>
<evidence type="ECO:0000259" key="2">
    <source>
        <dbReference type="PROSITE" id="PS50918"/>
    </source>
</evidence>
<dbReference type="InterPro" id="IPR003903">
    <property type="entry name" value="UIM_dom"/>
</dbReference>
<feature type="domain" description="WWE" evidence="2">
    <location>
        <begin position="220"/>
        <end position="300"/>
    </location>
</feature>
<keyword evidence="4" id="KW-1185">Reference proteome</keyword>
<dbReference type="Proteomes" id="UP001529510">
    <property type="component" value="Unassembled WGS sequence"/>
</dbReference>
<dbReference type="InterPro" id="IPR004170">
    <property type="entry name" value="WWE_dom"/>
</dbReference>
<dbReference type="AlphaFoldDB" id="A0ABD0NUX2"/>
<dbReference type="EMBL" id="JAMKFB020000019">
    <property type="protein sequence ID" value="KAL0165694.1"/>
    <property type="molecule type" value="Genomic_DNA"/>
</dbReference>
<feature type="compositionally biased region" description="Polar residues" evidence="1">
    <location>
        <begin position="16"/>
        <end position="25"/>
    </location>
</feature>
<organism evidence="3 4">
    <name type="scientific">Cirrhinus mrigala</name>
    <name type="common">Mrigala</name>
    <dbReference type="NCBI Taxonomy" id="683832"/>
    <lineage>
        <taxon>Eukaryota</taxon>
        <taxon>Metazoa</taxon>
        <taxon>Chordata</taxon>
        <taxon>Craniata</taxon>
        <taxon>Vertebrata</taxon>
        <taxon>Euteleostomi</taxon>
        <taxon>Actinopterygii</taxon>
        <taxon>Neopterygii</taxon>
        <taxon>Teleostei</taxon>
        <taxon>Ostariophysi</taxon>
        <taxon>Cypriniformes</taxon>
        <taxon>Cyprinidae</taxon>
        <taxon>Labeoninae</taxon>
        <taxon>Labeonini</taxon>
        <taxon>Cirrhinus</taxon>
    </lineage>
</organism>
<dbReference type="PROSITE" id="PS50918">
    <property type="entry name" value="WWE"/>
    <property type="match status" value="1"/>
</dbReference>
<dbReference type="PROSITE" id="PS50330">
    <property type="entry name" value="UIM"/>
    <property type="match status" value="1"/>
</dbReference>
<comment type="caution">
    <text evidence="3">The sequence shown here is derived from an EMBL/GenBank/DDBJ whole genome shotgun (WGS) entry which is preliminary data.</text>
</comment>
<evidence type="ECO:0000313" key="3">
    <source>
        <dbReference type="EMBL" id="KAL0165694.1"/>
    </source>
</evidence>
<dbReference type="SUPFAM" id="SSF117839">
    <property type="entry name" value="WWE domain"/>
    <property type="match status" value="1"/>
</dbReference>
<dbReference type="SMART" id="SM00726">
    <property type="entry name" value="UIM"/>
    <property type="match status" value="3"/>
</dbReference>
<name>A0ABD0NUX2_CIRMR</name>
<dbReference type="InterPro" id="IPR037197">
    <property type="entry name" value="WWE_dom_sf"/>
</dbReference>
<gene>
    <name evidence="3" type="ORF">M9458_037538</name>
</gene>
<feature type="non-terminal residue" evidence="3">
    <location>
        <position position="1"/>
    </location>
</feature>
<accession>A0ABD0NUX2</accession>
<reference evidence="3 4" key="1">
    <citation type="submission" date="2024-05" db="EMBL/GenBank/DDBJ databases">
        <title>Genome sequencing and assembly of Indian major carp, Cirrhinus mrigala (Hamilton, 1822).</title>
        <authorList>
            <person name="Mohindra V."/>
            <person name="Chowdhury L.M."/>
            <person name="Lal K."/>
            <person name="Jena J.K."/>
        </authorList>
    </citation>
    <scope>NUCLEOTIDE SEQUENCE [LARGE SCALE GENOMIC DNA]</scope>
    <source>
        <strain evidence="3">CM1030</strain>
        <tissue evidence="3">Blood</tissue>
    </source>
</reference>
<sequence length="316" mass="35611">RIEEAKKILAVIGSDLNPQPSSLGSTDIDLYSDQSQDTLAVAEEEDEEPRSLQAHDLQGPSTSTNVCDLDEDASFLLAIQMSMEDNQRSNAGNIQKALELSRKDSMPNEENSQLERAYEMSLQDAIKSANKAEICVFANYNHDLVRVDIALGKKVGLRQYEEKVENKNLRKLSSHQKRCIELVKRKHAVEINIQGTTAVISGFKDYVSEAVIDLKNVLRRTENMMTDAEIVRSIQWVWYEQGSSSQAIPYPPDATVFMENAWKMKQKKIDVLFNNQPYSIDFEKMEEHSLASGKSVPIKRKMLSAEDLYTDGAGTD</sequence>